<reference evidence="3 4" key="1">
    <citation type="journal article" date="2014" name="Agronomy (Basel)">
        <title>A Draft Genome Sequence for Ensete ventricosum, the Drought-Tolerant Tree Against Hunger.</title>
        <authorList>
            <person name="Harrison J."/>
            <person name="Moore K.A."/>
            <person name="Paszkiewicz K."/>
            <person name="Jones T."/>
            <person name="Grant M."/>
            <person name="Ambacheew D."/>
            <person name="Muzemil S."/>
            <person name="Studholme D.J."/>
        </authorList>
    </citation>
    <scope>NUCLEOTIDE SEQUENCE [LARGE SCALE GENOMIC DNA]</scope>
</reference>
<dbReference type="InterPro" id="IPR001841">
    <property type="entry name" value="Znf_RING"/>
</dbReference>
<dbReference type="SMART" id="SM00184">
    <property type="entry name" value="RING"/>
    <property type="match status" value="1"/>
</dbReference>
<dbReference type="Pfam" id="PF13639">
    <property type="entry name" value="zf-RING_2"/>
    <property type="match status" value="1"/>
</dbReference>
<organism evidence="3 4">
    <name type="scientific">Ensete ventricosum</name>
    <name type="common">Abyssinian banana</name>
    <name type="synonym">Musa ensete</name>
    <dbReference type="NCBI Taxonomy" id="4639"/>
    <lineage>
        <taxon>Eukaryota</taxon>
        <taxon>Viridiplantae</taxon>
        <taxon>Streptophyta</taxon>
        <taxon>Embryophyta</taxon>
        <taxon>Tracheophyta</taxon>
        <taxon>Spermatophyta</taxon>
        <taxon>Magnoliopsida</taxon>
        <taxon>Liliopsida</taxon>
        <taxon>Zingiberales</taxon>
        <taxon>Musaceae</taxon>
        <taxon>Ensete</taxon>
    </lineage>
</organism>
<comment type="caution">
    <text evidence="3">The sequence shown here is derived from an EMBL/GenBank/DDBJ whole genome shotgun (WGS) entry which is preliminary data.</text>
</comment>
<dbReference type="SUPFAM" id="SSF57850">
    <property type="entry name" value="RING/U-box"/>
    <property type="match status" value="1"/>
</dbReference>
<dbReference type="PANTHER" id="PTHR22765">
    <property type="entry name" value="RING FINGER AND PROTEASE ASSOCIATED DOMAIN-CONTAINING"/>
    <property type="match status" value="1"/>
</dbReference>
<dbReference type="EMBL" id="AMZH03025928">
    <property type="protein sequence ID" value="RRT34857.1"/>
    <property type="molecule type" value="Genomic_DNA"/>
</dbReference>
<keyword evidence="1" id="KW-0862">Zinc</keyword>
<evidence type="ECO:0000313" key="3">
    <source>
        <dbReference type="EMBL" id="RRT34857.1"/>
    </source>
</evidence>
<dbReference type="GO" id="GO:0061630">
    <property type="term" value="F:ubiquitin protein ligase activity"/>
    <property type="evidence" value="ECO:0007669"/>
    <property type="project" value="TreeGrafter"/>
</dbReference>
<evidence type="ECO:0000259" key="2">
    <source>
        <dbReference type="PROSITE" id="PS50089"/>
    </source>
</evidence>
<dbReference type="FunFam" id="3.30.40.10:FF:000611">
    <property type="entry name" value="Zinc finger family protein"/>
    <property type="match status" value="1"/>
</dbReference>
<dbReference type="PANTHER" id="PTHR22765:SF303">
    <property type="entry name" value="RING-TYPE DOMAIN-CONTAINING PROTEIN"/>
    <property type="match status" value="1"/>
</dbReference>
<proteinExistence type="predicted"/>
<name>A0A426X5V4_ENSVE</name>
<keyword evidence="1" id="KW-0479">Metal-binding</keyword>
<dbReference type="Proteomes" id="UP000287651">
    <property type="component" value="Unassembled WGS sequence"/>
</dbReference>
<sequence>MIMAGMLPGVECARRRRFHNSGSVDSLASCSRRSAFPLCTTGHDMHPSGSISTLTQMLSHPQRPITNKEIHKEALGHNAREARERLDARLRIERHNSLGSMKPGKSEGCSHGRLHKILGSVQRQVFSSKKSTRKFSWSKLRWKASEQADCAVCLEDFQEGDMLVHLPCAHRFHWNCVLPWLESSSHCPCCRMTIFLG</sequence>
<dbReference type="InterPro" id="IPR051826">
    <property type="entry name" value="E3_ubiquitin-ligase_domain"/>
</dbReference>
<dbReference type="PROSITE" id="PS50089">
    <property type="entry name" value="ZF_RING_2"/>
    <property type="match status" value="1"/>
</dbReference>
<dbReference type="InterPro" id="IPR013083">
    <property type="entry name" value="Znf_RING/FYVE/PHD"/>
</dbReference>
<accession>A0A426X5V4</accession>
<dbReference type="CDD" id="cd16454">
    <property type="entry name" value="RING-H2_PA-TM-RING"/>
    <property type="match status" value="1"/>
</dbReference>
<dbReference type="GO" id="GO:0008270">
    <property type="term" value="F:zinc ion binding"/>
    <property type="evidence" value="ECO:0007669"/>
    <property type="project" value="UniProtKB-KW"/>
</dbReference>
<feature type="domain" description="RING-type" evidence="2">
    <location>
        <begin position="150"/>
        <end position="191"/>
    </location>
</feature>
<evidence type="ECO:0000256" key="1">
    <source>
        <dbReference type="PROSITE-ProRule" id="PRU00175"/>
    </source>
</evidence>
<dbReference type="Gene3D" id="3.30.40.10">
    <property type="entry name" value="Zinc/RING finger domain, C3HC4 (zinc finger)"/>
    <property type="match status" value="1"/>
</dbReference>
<dbReference type="GO" id="GO:0006511">
    <property type="term" value="P:ubiquitin-dependent protein catabolic process"/>
    <property type="evidence" value="ECO:0007669"/>
    <property type="project" value="TreeGrafter"/>
</dbReference>
<gene>
    <name evidence="3" type="ORF">B296_00046923</name>
</gene>
<evidence type="ECO:0000313" key="4">
    <source>
        <dbReference type="Proteomes" id="UP000287651"/>
    </source>
</evidence>
<keyword evidence="1" id="KW-0863">Zinc-finger</keyword>
<dbReference type="AlphaFoldDB" id="A0A426X5V4"/>
<protein>
    <recommendedName>
        <fullName evidence="2">RING-type domain-containing protein</fullName>
    </recommendedName>
</protein>